<dbReference type="AlphaFoldDB" id="A0A0L6UUD6"/>
<protein>
    <submittedName>
        <fullName evidence="1">Uncharacterized protein</fullName>
    </submittedName>
</protein>
<proteinExistence type="predicted"/>
<accession>A0A0L6UUD6</accession>
<dbReference type="Proteomes" id="UP000037035">
    <property type="component" value="Unassembled WGS sequence"/>
</dbReference>
<keyword evidence="2" id="KW-1185">Reference proteome</keyword>
<dbReference type="OrthoDB" id="10415470at2759"/>
<sequence length="215" mass="24116">MGQTNADACHSQQKIHTQGAEFRCQHLSPNYADNPKITSRLDSLIASIVKAEKTNLASFIQAGLTNGEAPKPVSYLAKLVTSVYMTMDPCFKDRSEPEVNSNPSITKGAKVRLAYLQFLFNQHRILFARNPGQKTPSVWELANQDLQDCCRKQAQTANFAFTELIIERNHQLWDGIKTINNIPEEDQQLRTVANIATRVMEYTKTPESSNSATTK</sequence>
<gene>
    <name evidence="1" type="ORF">VP01_366g6</name>
</gene>
<reference evidence="1 2" key="1">
    <citation type="submission" date="2015-08" db="EMBL/GenBank/DDBJ databases">
        <title>Next Generation Sequencing and Analysis of the Genome of Puccinia sorghi L Schw, the Causal Agent of Maize Common Rust.</title>
        <authorList>
            <person name="Rochi L."/>
            <person name="Burguener G."/>
            <person name="Darino M."/>
            <person name="Turjanski A."/>
            <person name="Kreff E."/>
            <person name="Dieguez M.J."/>
            <person name="Sacco F."/>
        </authorList>
    </citation>
    <scope>NUCLEOTIDE SEQUENCE [LARGE SCALE GENOMIC DNA]</scope>
    <source>
        <strain evidence="1 2">RO10H11247</strain>
    </source>
</reference>
<comment type="caution">
    <text evidence="1">The sequence shown here is derived from an EMBL/GenBank/DDBJ whole genome shotgun (WGS) entry which is preliminary data.</text>
</comment>
<dbReference type="EMBL" id="LAVV01008690">
    <property type="protein sequence ID" value="KNZ52161.1"/>
    <property type="molecule type" value="Genomic_DNA"/>
</dbReference>
<dbReference type="VEuPathDB" id="FungiDB:VP01_366g6"/>
<evidence type="ECO:0000313" key="2">
    <source>
        <dbReference type="Proteomes" id="UP000037035"/>
    </source>
</evidence>
<name>A0A0L6UUD6_9BASI</name>
<evidence type="ECO:0000313" key="1">
    <source>
        <dbReference type="EMBL" id="KNZ52161.1"/>
    </source>
</evidence>
<organism evidence="1 2">
    <name type="scientific">Puccinia sorghi</name>
    <dbReference type="NCBI Taxonomy" id="27349"/>
    <lineage>
        <taxon>Eukaryota</taxon>
        <taxon>Fungi</taxon>
        <taxon>Dikarya</taxon>
        <taxon>Basidiomycota</taxon>
        <taxon>Pucciniomycotina</taxon>
        <taxon>Pucciniomycetes</taxon>
        <taxon>Pucciniales</taxon>
        <taxon>Pucciniaceae</taxon>
        <taxon>Puccinia</taxon>
    </lineage>
</organism>